<dbReference type="Gene3D" id="1.20.120.550">
    <property type="entry name" value="Membrane associated eicosanoid/glutathione metabolism-like domain"/>
    <property type="match status" value="1"/>
</dbReference>
<dbReference type="AlphaFoldDB" id="A0A9C9NFE5"/>
<dbReference type="PANTHER" id="PTHR35371">
    <property type="entry name" value="INNER MEMBRANE PROTEIN"/>
    <property type="match status" value="1"/>
</dbReference>
<dbReference type="InterPro" id="IPR001129">
    <property type="entry name" value="Membr-assoc_MAPEG"/>
</dbReference>
<keyword evidence="4 5" id="KW-0472">Membrane</keyword>
<dbReference type="PANTHER" id="PTHR35371:SF1">
    <property type="entry name" value="BLR7753 PROTEIN"/>
    <property type="match status" value="1"/>
</dbReference>
<evidence type="ECO:0000313" key="6">
    <source>
        <dbReference type="EMBL" id="HEU00878.1"/>
    </source>
</evidence>
<feature type="transmembrane region" description="Helical" evidence="5">
    <location>
        <begin position="66"/>
        <end position="94"/>
    </location>
</feature>
<dbReference type="Proteomes" id="UP000885680">
    <property type="component" value="Unassembled WGS sequence"/>
</dbReference>
<keyword evidence="3 5" id="KW-1133">Transmembrane helix</keyword>
<evidence type="ECO:0000256" key="2">
    <source>
        <dbReference type="ARBA" id="ARBA00022692"/>
    </source>
</evidence>
<dbReference type="GO" id="GO:0016020">
    <property type="term" value="C:membrane"/>
    <property type="evidence" value="ECO:0007669"/>
    <property type="project" value="UniProtKB-SubCell"/>
</dbReference>
<feature type="transmembrane region" description="Helical" evidence="5">
    <location>
        <begin position="106"/>
        <end position="129"/>
    </location>
</feature>
<evidence type="ECO:0008006" key="8">
    <source>
        <dbReference type="Google" id="ProtNLM"/>
    </source>
</evidence>
<proteinExistence type="predicted"/>
<dbReference type="Pfam" id="PF01124">
    <property type="entry name" value="MAPEG"/>
    <property type="match status" value="1"/>
</dbReference>
<accession>A0A9C9NFE5</accession>
<name>A0A9C9NFE5_9HYPH</name>
<comment type="caution">
    <text evidence="6">The sequence shown here is derived from an EMBL/GenBank/DDBJ whole genome shotgun (WGS) entry which is preliminary data.</text>
</comment>
<evidence type="ECO:0000256" key="4">
    <source>
        <dbReference type="ARBA" id="ARBA00023136"/>
    </source>
</evidence>
<evidence type="ECO:0000256" key="3">
    <source>
        <dbReference type="ARBA" id="ARBA00022989"/>
    </source>
</evidence>
<dbReference type="SUPFAM" id="SSF161084">
    <property type="entry name" value="MAPEG domain-like"/>
    <property type="match status" value="1"/>
</dbReference>
<reference evidence="6" key="1">
    <citation type="journal article" date="2020" name="mSystems">
        <title>Genome- and Community-Level Interaction Insights into Carbon Utilization and Element Cycling Functions of Hydrothermarchaeota in Hydrothermal Sediment.</title>
        <authorList>
            <person name="Zhou Z."/>
            <person name="Liu Y."/>
            <person name="Xu W."/>
            <person name="Pan J."/>
            <person name="Luo Z.H."/>
            <person name="Li M."/>
        </authorList>
    </citation>
    <scope>NUCLEOTIDE SEQUENCE</scope>
    <source>
        <strain evidence="6">HyVt-347</strain>
    </source>
</reference>
<protein>
    <recommendedName>
        <fullName evidence="8">MAPEG family protein</fullName>
    </recommendedName>
</protein>
<dbReference type="EMBL" id="DRGN01000159">
    <property type="protein sequence ID" value="HEU00878.1"/>
    <property type="molecule type" value="Genomic_DNA"/>
</dbReference>
<sequence>MTVELIVLALSAALALLHIVLASHSASFERGYKWTGSARDEPMPPLTGIAGRLERASGNFFETFPIFVAAIFIVTVTGEESVVTVWASIAYLTARSAYLIAYVSGVYLLRSLIWNVATVAIIVILIASFI</sequence>
<evidence type="ECO:0000256" key="5">
    <source>
        <dbReference type="SAM" id="Phobius"/>
    </source>
</evidence>
<evidence type="ECO:0000256" key="1">
    <source>
        <dbReference type="ARBA" id="ARBA00004370"/>
    </source>
</evidence>
<keyword evidence="2 5" id="KW-0812">Transmembrane</keyword>
<gene>
    <name evidence="6" type="ORF">ENH89_11085</name>
</gene>
<dbReference type="InterPro" id="IPR023352">
    <property type="entry name" value="MAPEG-like_dom_sf"/>
</dbReference>
<organism evidence="6 7">
    <name type="scientific">Aurantimonas coralicida</name>
    <dbReference type="NCBI Taxonomy" id="182270"/>
    <lineage>
        <taxon>Bacteria</taxon>
        <taxon>Pseudomonadati</taxon>
        <taxon>Pseudomonadota</taxon>
        <taxon>Alphaproteobacteria</taxon>
        <taxon>Hyphomicrobiales</taxon>
        <taxon>Aurantimonadaceae</taxon>
        <taxon>Aurantimonas</taxon>
    </lineage>
</organism>
<evidence type="ECO:0000313" key="7">
    <source>
        <dbReference type="Proteomes" id="UP000885680"/>
    </source>
</evidence>
<comment type="subcellular location">
    <subcellularLocation>
        <location evidence="1">Membrane</location>
    </subcellularLocation>
</comment>